<proteinExistence type="predicted"/>
<dbReference type="AlphaFoldDB" id="A0A8S0VHK0"/>
<keyword evidence="1" id="KW-0547">Nucleotide-binding</keyword>
<protein>
    <submittedName>
        <fullName evidence="1">Probable helicase MAGATAMA 3</fullName>
    </submittedName>
</protein>
<keyword evidence="1" id="KW-0378">Hydrolase</keyword>
<dbReference type="OrthoDB" id="6513042at2759"/>
<name>A0A8S0VHK0_OLEEU</name>
<evidence type="ECO:0000313" key="1">
    <source>
        <dbReference type="EMBL" id="CAA3033281.1"/>
    </source>
</evidence>
<keyword evidence="1" id="KW-0067">ATP-binding</keyword>
<keyword evidence="1" id="KW-0347">Helicase</keyword>
<evidence type="ECO:0000313" key="2">
    <source>
        <dbReference type="Proteomes" id="UP000594638"/>
    </source>
</evidence>
<dbReference type="GO" id="GO:0004386">
    <property type="term" value="F:helicase activity"/>
    <property type="evidence" value="ECO:0007669"/>
    <property type="project" value="UniProtKB-KW"/>
</dbReference>
<comment type="caution">
    <text evidence="1">The sequence shown here is derived from an EMBL/GenBank/DDBJ whole genome shotgun (WGS) entry which is preliminary data.</text>
</comment>
<reference evidence="1 2" key="1">
    <citation type="submission" date="2019-12" db="EMBL/GenBank/DDBJ databases">
        <authorList>
            <person name="Alioto T."/>
            <person name="Alioto T."/>
            <person name="Gomez Garrido J."/>
        </authorList>
    </citation>
    <scope>NUCLEOTIDE SEQUENCE [LARGE SCALE GENOMIC DNA]</scope>
</reference>
<dbReference type="Gramene" id="OE9A015039T1">
    <property type="protein sequence ID" value="OE9A015039C1"/>
    <property type="gene ID" value="OE9A015039"/>
</dbReference>
<dbReference type="EMBL" id="CACTIH010010119">
    <property type="protein sequence ID" value="CAA3033281.1"/>
    <property type="molecule type" value="Genomic_DNA"/>
</dbReference>
<keyword evidence="2" id="KW-1185">Reference proteome</keyword>
<accession>A0A8S0VHK0</accession>
<dbReference type="Proteomes" id="UP000594638">
    <property type="component" value="Unassembled WGS sequence"/>
</dbReference>
<sequence>MAVDKNRIEEEACILRFYKIVLSWDYLRLLKESNLGEGKVLPTAYAFALVEHCQHDKIKLRLNLSGELKGLSTDDAQTSSRLLNMRPLVSEVQKYLYILK</sequence>
<organism evidence="1 2">
    <name type="scientific">Olea europaea subsp. europaea</name>
    <dbReference type="NCBI Taxonomy" id="158383"/>
    <lineage>
        <taxon>Eukaryota</taxon>
        <taxon>Viridiplantae</taxon>
        <taxon>Streptophyta</taxon>
        <taxon>Embryophyta</taxon>
        <taxon>Tracheophyta</taxon>
        <taxon>Spermatophyta</taxon>
        <taxon>Magnoliopsida</taxon>
        <taxon>eudicotyledons</taxon>
        <taxon>Gunneridae</taxon>
        <taxon>Pentapetalae</taxon>
        <taxon>asterids</taxon>
        <taxon>lamiids</taxon>
        <taxon>Lamiales</taxon>
        <taxon>Oleaceae</taxon>
        <taxon>Oleeae</taxon>
        <taxon>Olea</taxon>
    </lineage>
</organism>
<gene>
    <name evidence="1" type="ORF">OLEA9_A015039</name>
</gene>
<feature type="non-terminal residue" evidence="1">
    <location>
        <position position="1"/>
    </location>
</feature>